<reference evidence="6" key="1">
    <citation type="submission" date="2021-08" db="EMBL/GenBank/DDBJ databases">
        <title>WGS assembly of Ceratopteris richardii.</title>
        <authorList>
            <person name="Marchant D.B."/>
            <person name="Chen G."/>
            <person name="Jenkins J."/>
            <person name="Shu S."/>
            <person name="Leebens-Mack J."/>
            <person name="Grimwood J."/>
            <person name="Schmutz J."/>
            <person name="Soltis P."/>
            <person name="Soltis D."/>
            <person name="Chen Z.-H."/>
        </authorList>
    </citation>
    <scope>NUCLEOTIDE SEQUENCE</scope>
    <source>
        <strain evidence="6">Whitten #5841</strain>
        <tissue evidence="6">Leaf</tissue>
    </source>
</reference>
<keyword evidence="3" id="KW-0106">Calcium</keyword>
<keyword evidence="7" id="KW-1185">Reference proteome</keyword>
<dbReference type="Gene3D" id="1.10.238.10">
    <property type="entry name" value="EF-hand"/>
    <property type="match status" value="2"/>
</dbReference>
<accession>A0A8T2TRL1</accession>
<feature type="domain" description="EF-hand" evidence="5">
    <location>
        <begin position="55"/>
        <end position="90"/>
    </location>
</feature>
<comment type="caution">
    <text evidence="6">The sequence shown here is derived from an EMBL/GenBank/DDBJ whole genome shotgun (WGS) entry which is preliminary data.</text>
</comment>
<dbReference type="PROSITE" id="PS00018">
    <property type="entry name" value="EF_HAND_1"/>
    <property type="match status" value="3"/>
</dbReference>
<dbReference type="InterPro" id="IPR018247">
    <property type="entry name" value="EF_Hand_1_Ca_BS"/>
</dbReference>
<protein>
    <recommendedName>
        <fullName evidence="5">EF-hand domain-containing protein</fullName>
    </recommendedName>
</protein>
<dbReference type="Proteomes" id="UP000825935">
    <property type="component" value="Chromosome 11"/>
</dbReference>
<evidence type="ECO:0000256" key="3">
    <source>
        <dbReference type="ARBA" id="ARBA00022837"/>
    </source>
</evidence>
<dbReference type="InterPro" id="IPR039647">
    <property type="entry name" value="EF_hand_pair_protein_CML-like"/>
</dbReference>
<gene>
    <name evidence="6" type="ORF">KP509_11G089700</name>
</gene>
<evidence type="ECO:0000256" key="2">
    <source>
        <dbReference type="ARBA" id="ARBA00022737"/>
    </source>
</evidence>
<keyword evidence="2" id="KW-0677">Repeat</keyword>
<name>A0A8T2TRL1_CERRI</name>
<evidence type="ECO:0000259" key="5">
    <source>
        <dbReference type="PROSITE" id="PS50222"/>
    </source>
</evidence>
<evidence type="ECO:0000256" key="4">
    <source>
        <dbReference type="SAM" id="MobiDB-lite"/>
    </source>
</evidence>
<dbReference type="GO" id="GO:0005509">
    <property type="term" value="F:calcium ion binding"/>
    <property type="evidence" value="ECO:0007669"/>
    <property type="project" value="InterPro"/>
</dbReference>
<dbReference type="FunFam" id="1.10.238.10:FF:000336">
    <property type="entry name" value="HLH domain-containing protein"/>
    <property type="match status" value="1"/>
</dbReference>
<dbReference type="OrthoDB" id="26525at2759"/>
<feature type="region of interest" description="Disordered" evidence="4">
    <location>
        <begin position="96"/>
        <end position="120"/>
    </location>
</feature>
<evidence type="ECO:0000313" key="6">
    <source>
        <dbReference type="EMBL" id="KAH7426201.1"/>
    </source>
</evidence>
<dbReference type="Pfam" id="PF13499">
    <property type="entry name" value="EF-hand_7"/>
    <property type="match status" value="2"/>
</dbReference>
<feature type="domain" description="EF-hand" evidence="5">
    <location>
        <begin position="122"/>
        <end position="157"/>
    </location>
</feature>
<feature type="domain" description="EF-hand" evidence="5">
    <location>
        <begin position="19"/>
        <end position="54"/>
    </location>
</feature>
<sequence>MFCLPISSVEPETKPASEQERRDLKRVFDSCDENGDGFLTLEELCLWMEKLGLFITKEGMLEILRSGDRNLDGRLDFEEFLNISAVLMSSNQENERSSLASHLSGNHEVNKEEDGSASGTVCEDPELQEAFYVFDRDRNGLISPRELKSTLSQLGLLSSSTSFSRIHSMIRRVDTDGDGHVSFAEFQTMMRGAVTA</sequence>
<feature type="region of interest" description="Disordered" evidence="4">
    <location>
        <begin position="1"/>
        <end position="21"/>
    </location>
</feature>
<dbReference type="InterPro" id="IPR011992">
    <property type="entry name" value="EF-hand-dom_pair"/>
</dbReference>
<dbReference type="InterPro" id="IPR002048">
    <property type="entry name" value="EF_hand_dom"/>
</dbReference>
<proteinExistence type="predicted"/>
<feature type="compositionally biased region" description="Basic and acidic residues" evidence="4">
    <location>
        <begin position="11"/>
        <end position="21"/>
    </location>
</feature>
<dbReference type="PROSITE" id="PS50222">
    <property type="entry name" value="EF_HAND_2"/>
    <property type="match status" value="4"/>
</dbReference>
<dbReference type="OMA" id="DACDGNH"/>
<evidence type="ECO:0000256" key="1">
    <source>
        <dbReference type="ARBA" id="ARBA00022723"/>
    </source>
</evidence>
<organism evidence="6 7">
    <name type="scientific">Ceratopteris richardii</name>
    <name type="common">Triangle waterfern</name>
    <dbReference type="NCBI Taxonomy" id="49495"/>
    <lineage>
        <taxon>Eukaryota</taxon>
        <taxon>Viridiplantae</taxon>
        <taxon>Streptophyta</taxon>
        <taxon>Embryophyta</taxon>
        <taxon>Tracheophyta</taxon>
        <taxon>Polypodiopsida</taxon>
        <taxon>Polypodiidae</taxon>
        <taxon>Polypodiales</taxon>
        <taxon>Pteridineae</taxon>
        <taxon>Pteridaceae</taxon>
        <taxon>Parkerioideae</taxon>
        <taxon>Ceratopteris</taxon>
    </lineage>
</organism>
<evidence type="ECO:0000313" key="7">
    <source>
        <dbReference type="Proteomes" id="UP000825935"/>
    </source>
</evidence>
<dbReference type="SUPFAM" id="SSF47473">
    <property type="entry name" value="EF-hand"/>
    <property type="match status" value="1"/>
</dbReference>
<keyword evidence="1" id="KW-0479">Metal-binding</keyword>
<feature type="domain" description="EF-hand" evidence="5">
    <location>
        <begin position="161"/>
        <end position="196"/>
    </location>
</feature>
<dbReference type="CDD" id="cd00051">
    <property type="entry name" value="EFh"/>
    <property type="match status" value="2"/>
</dbReference>
<dbReference type="PANTHER" id="PTHR10891">
    <property type="entry name" value="EF-HAND CALCIUM-BINDING DOMAIN CONTAINING PROTEIN"/>
    <property type="match status" value="1"/>
</dbReference>
<dbReference type="AlphaFoldDB" id="A0A8T2TRL1"/>
<dbReference type="SMART" id="SM00054">
    <property type="entry name" value="EFh"/>
    <property type="match status" value="4"/>
</dbReference>
<dbReference type="EMBL" id="CM035416">
    <property type="protein sequence ID" value="KAH7426201.1"/>
    <property type="molecule type" value="Genomic_DNA"/>
</dbReference>